<dbReference type="InterPro" id="IPR000086">
    <property type="entry name" value="NUDIX_hydrolase_dom"/>
</dbReference>
<keyword evidence="1" id="KW-0378">Hydrolase</keyword>
<evidence type="ECO:0000313" key="4">
    <source>
        <dbReference type="EMBL" id="KAF2486558.1"/>
    </source>
</evidence>
<dbReference type="GO" id="GO:0016787">
    <property type="term" value="F:hydrolase activity"/>
    <property type="evidence" value="ECO:0007669"/>
    <property type="project" value="UniProtKB-KW"/>
</dbReference>
<evidence type="ECO:0000313" key="5">
    <source>
        <dbReference type="Proteomes" id="UP000799767"/>
    </source>
</evidence>
<reference evidence="4" key="1">
    <citation type="journal article" date="2020" name="Stud. Mycol.">
        <title>101 Dothideomycetes genomes: a test case for predicting lifestyles and emergence of pathogens.</title>
        <authorList>
            <person name="Haridas S."/>
            <person name="Albert R."/>
            <person name="Binder M."/>
            <person name="Bloem J."/>
            <person name="Labutti K."/>
            <person name="Salamov A."/>
            <person name="Andreopoulos B."/>
            <person name="Baker S."/>
            <person name="Barry K."/>
            <person name="Bills G."/>
            <person name="Bluhm B."/>
            <person name="Cannon C."/>
            <person name="Castanera R."/>
            <person name="Culley D."/>
            <person name="Daum C."/>
            <person name="Ezra D."/>
            <person name="Gonzalez J."/>
            <person name="Henrissat B."/>
            <person name="Kuo A."/>
            <person name="Liang C."/>
            <person name="Lipzen A."/>
            <person name="Lutzoni F."/>
            <person name="Magnuson J."/>
            <person name="Mondo S."/>
            <person name="Nolan M."/>
            <person name="Ohm R."/>
            <person name="Pangilinan J."/>
            <person name="Park H.-J."/>
            <person name="Ramirez L."/>
            <person name="Alfaro M."/>
            <person name="Sun H."/>
            <person name="Tritt A."/>
            <person name="Yoshinaga Y."/>
            <person name="Zwiers L.-H."/>
            <person name="Turgeon B."/>
            <person name="Goodwin S."/>
            <person name="Spatafora J."/>
            <person name="Crous P."/>
            <person name="Grigoriev I."/>
        </authorList>
    </citation>
    <scope>NUCLEOTIDE SEQUENCE</scope>
    <source>
        <strain evidence="4">CBS 113389</strain>
    </source>
</reference>
<protein>
    <recommendedName>
        <fullName evidence="3">Nudix hydrolase domain-containing protein</fullName>
    </recommendedName>
</protein>
<dbReference type="OrthoDB" id="10259236at2759"/>
<evidence type="ECO:0000259" key="3">
    <source>
        <dbReference type="PROSITE" id="PS51462"/>
    </source>
</evidence>
<dbReference type="PROSITE" id="PS00893">
    <property type="entry name" value="NUDIX_BOX"/>
    <property type="match status" value="1"/>
</dbReference>
<dbReference type="RefSeq" id="XP_033593127.1">
    <property type="nucleotide sequence ID" value="XM_033735161.1"/>
</dbReference>
<dbReference type="Gene3D" id="3.90.79.10">
    <property type="entry name" value="Nucleoside Triphosphate Pyrophosphohydrolase"/>
    <property type="match status" value="1"/>
</dbReference>
<dbReference type="GeneID" id="54476163"/>
<name>A0A6A6Q218_9PEZI</name>
<dbReference type="InterPro" id="IPR020084">
    <property type="entry name" value="NUDIX_hydrolase_CS"/>
</dbReference>
<feature type="compositionally biased region" description="Polar residues" evidence="2">
    <location>
        <begin position="22"/>
        <end position="47"/>
    </location>
</feature>
<keyword evidence="5" id="KW-1185">Reference proteome</keyword>
<dbReference type="PROSITE" id="PS51462">
    <property type="entry name" value="NUDIX"/>
    <property type="match status" value="1"/>
</dbReference>
<gene>
    <name evidence="4" type="ORF">BDY17DRAFT_308012</name>
</gene>
<dbReference type="Proteomes" id="UP000799767">
    <property type="component" value="Unassembled WGS sequence"/>
</dbReference>
<dbReference type="InterPro" id="IPR015797">
    <property type="entry name" value="NUDIX_hydrolase-like_dom_sf"/>
</dbReference>
<feature type="domain" description="Nudix hydrolase" evidence="3">
    <location>
        <begin position="71"/>
        <end position="200"/>
    </location>
</feature>
<evidence type="ECO:0000256" key="1">
    <source>
        <dbReference type="ARBA" id="ARBA00022801"/>
    </source>
</evidence>
<feature type="region of interest" description="Disordered" evidence="2">
    <location>
        <begin position="22"/>
        <end position="64"/>
    </location>
</feature>
<sequence>MHPRKLRRMLRAADVIQSAPASTSLIHSQPNTDPFLSQQSTPNSSPSHARHGPNMPAHPSFPTTASFPSEKLTLAAGIAIFHLATARVVLCHHSRDKYWFLPKGRKNAGEELPAAAEREGFEESGYRNRVLPLPFKHRATHDEGRGREAFVTEPVWMQLLPLSETVQYVLFWFVGETVSEGMEGEGAGAGRGYSAPVAFPKDVTLKERIGMDRRVGEDGKVVVYEPVRHANTGVDEEEQLYESFLVPVSEARRRLRGSVMEDVVRRGWDAVELRMRMEEGKGS</sequence>
<proteinExistence type="predicted"/>
<accession>A0A6A6Q218</accession>
<dbReference type="EMBL" id="MU001632">
    <property type="protein sequence ID" value="KAF2486558.1"/>
    <property type="molecule type" value="Genomic_DNA"/>
</dbReference>
<dbReference type="AlphaFoldDB" id="A0A6A6Q218"/>
<organism evidence="4 5">
    <name type="scientific">Neohortaea acidophila</name>
    <dbReference type="NCBI Taxonomy" id="245834"/>
    <lineage>
        <taxon>Eukaryota</taxon>
        <taxon>Fungi</taxon>
        <taxon>Dikarya</taxon>
        <taxon>Ascomycota</taxon>
        <taxon>Pezizomycotina</taxon>
        <taxon>Dothideomycetes</taxon>
        <taxon>Dothideomycetidae</taxon>
        <taxon>Mycosphaerellales</taxon>
        <taxon>Teratosphaeriaceae</taxon>
        <taxon>Neohortaea</taxon>
    </lineage>
</organism>
<dbReference type="SUPFAM" id="SSF55811">
    <property type="entry name" value="Nudix"/>
    <property type="match status" value="1"/>
</dbReference>
<dbReference type="Pfam" id="PF00293">
    <property type="entry name" value="NUDIX"/>
    <property type="match status" value="1"/>
</dbReference>
<evidence type="ECO:0000256" key="2">
    <source>
        <dbReference type="SAM" id="MobiDB-lite"/>
    </source>
</evidence>